<keyword evidence="8" id="KW-0833">Ubl conjugation pathway</keyword>
<evidence type="ECO:0000256" key="6">
    <source>
        <dbReference type="ARBA" id="ARBA00022703"/>
    </source>
</evidence>
<gene>
    <name evidence="16" type="ORF">HK100_007628</name>
</gene>
<keyword evidence="9" id="KW-0067">ATP-binding</keyword>
<dbReference type="EMBL" id="JADGJH010003607">
    <property type="protein sequence ID" value="KAJ3089868.1"/>
    <property type="molecule type" value="Genomic_DNA"/>
</dbReference>
<dbReference type="EC" id="2.3.2.23" evidence="3"/>
<dbReference type="AlphaFoldDB" id="A0AAD5XAP4"/>
<evidence type="ECO:0000256" key="4">
    <source>
        <dbReference type="ARBA" id="ARBA00022490"/>
    </source>
</evidence>
<evidence type="ECO:0000256" key="13">
    <source>
        <dbReference type="ARBA" id="ARBA00042316"/>
    </source>
</evidence>
<comment type="caution">
    <text evidence="16">The sequence shown here is derived from an EMBL/GenBank/DDBJ whole genome shotgun (WGS) entry which is preliminary data.</text>
</comment>
<evidence type="ECO:0000256" key="1">
    <source>
        <dbReference type="ARBA" id="ARBA00004123"/>
    </source>
</evidence>
<dbReference type="PANTHER" id="PTHR46116:SF26">
    <property type="entry name" value="UBIQUITIN-CONJUGATING ENZYME E2 Z"/>
    <property type="match status" value="1"/>
</dbReference>
<evidence type="ECO:0000256" key="8">
    <source>
        <dbReference type="ARBA" id="ARBA00022786"/>
    </source>
</evidence>
<name>A0AAD5XAP4_9FUNG</name>
<keyword evidence="4" id="KW-0963">Cytoplasm</keyword>
<dbReference type="GO" id="GO:0061631">
    <property type="term" value="F:ubiquitin conjugating enzyme activity"/>
    <property type="evidence" value="ECO:0007669"/>
    <property type="project" value="UniProtKB-EC"/>
</dbReference>
<evidence type="ECO:0000256" key="3">
    <source>
        <dbReference type="ARBA" id="ARBA00012486"/>
    </source>
</evidence>
<evidence type="ECO:0000313" key="17">
    <source>
        <dbReference type="Proteomes" id="UP001211907"/>
    </source>
</evidence>
<evidence type="ECO:0000256" key="2">
    <source>
        <dbReference type="ARBA" id="ARBA00004496"/>
    </source>
</evidence>
<keyword evidence="7" id="KW-0547">Nucleotide-binding</keyword>
<dbReference type="Pfam" id="PF00179">
    <property type="entry name" value="UQ_con"/>
    <property type="match status" value="1"/>
</dbReference>
<dbReference type="SMART" id="SM00212">
    <property type="entry name" value="UBCc"/>
    <property type="match status" value="1"/>
</dbReference>
<evidence type="ECO:0000256" key="11">
    <source>
        <dbReference type="ARBA" id="ARBA00039894"/>
    </source>
</evidence>
<reference evidence="16" key="1">
    <citation type="submission" date="2020-05" db="EMBL/GenBank/DDBJ databases">
        <title>Phylogenomic resolution of chytrid fungi.</title>
        <authorList>
            <person name="Stajich J.E."/>
            <person name="Amses K."/>
            <person name="Simmons R."/>
            <person name="Seto K."/>
            <person name="Myers J."/>
            <person name="Bonds A."/>
            <person name="Quandt C.A."/>
            <person name="Barry K."/>
            <person name="Liu P."/>
            <person name="Grigoriev I."/>
            <person name="Longcore J.E."/>
            <person name="James T.Y."/>
        </authorList>
    </citation>
    <scope>NUCLEOTIDE SEQUENCE</scope>
    <source>
        <strain evidence="16">JEL0513</strain>
    </source>
</reference>
<dbReference type="Proteomes" id="UP001211907">
    <property type="component" value="Unassembled WGS sequence"/>
</dbReference>
<proteinExistence type="predicted"/>
<accession>A0AAD5XAP4</accession>
<keyword evidence="5" id="KW-0808">Transferase</keyword>
<dbReference type="GO" id="GO:0004869">
    <property type="term" value="F:cysteine-type endopeptidase inhibitor activity"/>
    <property type="evidence" value="ECO:0007669"/>
    <property type="project" value="TreeGrafter"/>
</dbReference>
<feature type="domain" description="UBC core" evidence="15">
    <location>
        <begin position="10"/>
        <end position="167"/>
    </location>
</feature>
<evidence type="ECO:0000256" key="12">
    <source>
        <dbReference type="ARBA" id="ARBA00041798"/>
    </source>
</evidence>
<dbReference type="GO" id="GO:0005737">
    <property type="term" value="C:cytoplasm"/>
    <property type="evidence" value="ECO:0007669"/>
    <property type="project" value="UniProtKB-SubCell"/>
</dbReference>
<dbReference type="PROSITE" id="PS50127">
    <property type="entry name" value="UBC_2"/>
    <property type="match status" value="1"/>
</dbReference>
<dbReference type="CDD" id="cd23809">
    <property type="entry name" value="UBCc_UBE2Z"/>
    <property type="match status" value="1"/>
</dbReference>
<evidence type="ECO:0000256" key="7">
    <source>
        <dbReference type="ARBA" id="ARBA00022741"/>
    </source>
</evidence>
<evidence type="ECO:0000259" key="15">
    <source>
        <dbReference type="PROSITE" id="PS50127"/>
    </source>
</evidence>
<evidence type="ECO:0000256" key="9">
    <source>
        <dbReference type="ARBA" id="ARBA00022840"/>
    </source>
</evidence>
<dbReference type="GO" id="GO:0043066">
    <property type="term" value="P:negative regulation of apoptotic process"/>
    <property type="evidence" value="ECO:0007669"/>
    <property type="project" value="TreeGrafter"/>
</dbReference>
<dbReference type="GO" id="GO:0005524">
    <property type="term" value="F:ATP binding"/>
    <property type="evidence" value="ECO:0007669"/>
    <property type="project" value="UniProtKB-KW"/>
</dbReference>
<evidence type="ECO:0000313" key="16">
    <source>
        <dbReference type="EMBL" id="KAJ3089868.1"/>
    </source>
</evidence>
<keyword evidence="10" id="KW-0539">Nucleus</keyword>
<dbReference type="InterPro" id="IPR000608">
    <property type="entry name" value="UBC"/>
</dbReference>
<dbReference type="InterPro" id="IPR016135">
    <property type="entry name" value="UBQ-conjugating_enzyme/RWD"/>
</dbReference>
<keyword evidence="6" id="KW-0053">Apoptosis</keyword>
<dbReference type="Gene3D" id="3.10.110.10">
    <property type="entry name" value="Ubiquitin Conjugating Enzyme"/>
    <property type="match status" value="1"/>
</dbReference>
<dbReference type="SUPFAM" id="SSF54495">
    <property type="entry name" value="UBC-like"/>
    <property type="match status" value="1"/>
</dbReference>
<dbReference type="GO" id="GO:0005634">
    <property type="term" value="C:nucleus"/>
    <property type="evidence" value="ECO:0007669"/>
    <property type="project" value="UniProtKB-SubCell"/>
</dbReference>
<evidence type="ECO:0000256" key="10">
    <source>
        <dbReference type="ARBA" id="ARBA00023242"/>
    </source>
</evidence>
<protein>
    <recommendedName>
        <fullName evidence="11">Ubiquitin-conjugating enzyme E2 Z</fullName>
        <ecNumber evidence="3">2.3.2.23</ecNumber>
    </recommendedName>
    <alternativeName>
        <fullName evidence="12">E2 ubiquitin-conjugating enzyme Z</fullName>
    </alternativeName>
    <alternativeName>
        <fullName evidence="14">Ubiquitin carrier protein Z</fullName>
    </alternativeName>
    <alternativeName>
        <fullName evidence="13">Ubiquitin-protein ligase Z</fullName>
    </alternativeName>
</protein>
<evidence type="ECO:0000256" key="5">
    <source>
        <dbReference type="ARBA" id="ARBA00022679"/>
    </source>
</evidence>
<keyword evidence="17" id="KW-1185">Reference proteome</keyword>
<sequence length="354" mass="40262">MSNSTGVIRQKVLRLQREFKDISRSPDTQISVAYDDTNLTHMHALITGPVLSDFVFEFPTDYPSNPPKVTALTTGSIYNRTRFNPNIYANGKVCLSILGTWRGEAGEQWSAAHGILSILISIQSLMSDNPYLNEPGFENTKDMAVMETYNRKIMHETIRVTICDRLERYLSLNTLAPQQSLDNRSTTVLDGESTSSTNESNIAALIETFCTCKEHSPFEDYCKRLFILYYDVYQANIEKEVAKGIVDGTRFVRTRFEGQGNTMDGTFEYAKLKARLEKIYKALKVETESWINTSKEWISDETLMSSNLKSQFDQINTSGDYSENFLLTLENPFVWIVTIMNFPAGSLYEDGMFP</sequence>
<comment type="subcellular location">
    <subcellularLocation>
        <location evidence="2">Cytoplasm</location>
    </subcellularLocation>
    <subcellularLocation>
        <location evidence="1">Nucleus</location>
    </subcellularLocation>
</comment>
<dbReference type="PANTHER" id="PTHR46116">
    <property type="entry name" value="(E3-INDEPENDENT) E2 UBIQUITIN-CONJUGATING ENZYME"/>
    <property type="match status" value="1"/>
</dbReference>
<feature type="non-terminal residue" evidence="16">
    <location>
        <position position="1"/>
    </location>
</feature>
<organism evidence="16 17">
    <name type="scientific">Physocladia obscura</name>
    <dbReference type="NCBI Taxonomy" id="109957"/>
    <lineage>
        <taxon>Eukaryota</taxon>
        <taxon>Fungi</taxon>
        <taxon>Fungi incertae sedis</taxon>
        <taxon>Chytridiomycota</taxon>
        <taxon>Chytridiomycota incertae sedis</taxon>
        <taxon>Chytridiomycetes</taxon>
        <taxon>Chytridiales</taxon>
        <taxon>Chytriomycetaceae</taxon>
        <taxon>Physocladia</taxon>
    </lineage>
</organism>
<dbReference type="GO" id="GO:0006915">
    <property type="term" value="P:apoptotic process"/>
    <property type="evidence" value="ECO:0007669"/>
    <property type="project" value="UniProtKB-KW"/>
</dbReference>
<evidence type="ECO:0000256" key="14">
    <source>
        <dbReference type="ARBA" id="ARBA00042401"/>
    </source>
</evidence>